<dbReference type="GO" id="GO:0004672">
    <property type="term" value="F:protein kinase activity"/>
    <property type="evidence" value="ECO:0007669"/>
    <property type="project" value="InterPro"/>
</dbReference>
<dbReference type="GO" id="GO:0016020">
    <property type="term" value="C:membrane"/>
    <property type="evidence" value="ECO:0007669"/>
    <property type="project" value="UniProtKB-SubCell"/>
</dbReference>
<dbReference type="PANTHER" id="PTHR48007:SF38">
    <property type="entry name" value="LEUCINE-RICH REPEAT PROTEIN KINASE FAMILY PROTEIN"/>
    <property type="match status" value="1"/>
</dbReference>
<evidence type="ECO:0000256" key="5">
    <source>
        <dbReference type="ARBA" id="ARBA00022729"/>
    </source>
</evidence>
<dbReference type="Proteomes" id="UP001054252">
    <property type="component" value="Unassembled WGS sequence"/>
</dbReference>
<dbReference type="Pfam" id="PF00560">
    <property type="entry name" value="LRR_1"/>
    <property type="match status" value="2"/>
</dbReference>
<evidence type="ECO:0000259" key="13">
    <source>
        <dbReference type="PROSITE" id="PS50011"/>
    </source>
</evidence>
<accession>A0AAV5JFU8</accession>
<evidence type="ECO:0000256" key="8">
    <source>
        <dbReference type="ARBA" id="ARBA00023136"/>
    </source>
</evidence>
<dbReference type="Pfam" id="PF08263">
    <property type="entry name" value="LRRNT_2"/>
    <property type="match status" value="1"/>
</dbReference>
<keyword evidence="5 12" id="KW-0732">Signal</keyword>
<dbReference type="SUPFAM" id="SSF52058">
    <property type="entry name" value="L domain-like"/>
    <property type="match status" value="1"/>
</dbReference>
<comment type="subcellular location">
    <subcellularLocation>
        <location evidence="1">Membrane</location>
        <topology evidence="1">Single-pass membrane protein</topology>
    </subcellularLocation>
</comment>
<dbReference type="PROSITE" id="PS50011">
    <property type="entry name" value="PROTEIN_KINASE_DOM"/>
    <property type="match status" value="1"/>
</dbReference>
<feature type="signal peptide" evidence="12">
    <location>
        <begin position="1"/>
        <end position="28"/>
    </location>
</feature>
<dbReference type="InterPro" id="IPR001611">
    <property type="entry name" value="Leu-rich_rpt"/>
</dbReference>
<dbReference type="InterPro" id="IPR013210">
    <property type="entry name" value="LRR_N_plant-typ"/>
</dbReference>
<feature type="chain" id="PRO_5043752975" description="Protein kinase domain-containing protein" evidence="12">
    <location>
        <begin position="29"/>
        <end position="629"/>
    </location>
</feature>
<dbReference type="AlphaFoldDB" id="A0AAV5JFU8"/>
<dbReference type="InterPro" id="IPR011009">
    <property type="entry name" value="Kinase-like_dom_sf"/>
</dbReference>
<evidence type="ECO:0000256" key="4">
    <source>
        <dbReference type="ARBA" id="ARBA00022692"/>
    </source>
</evidence>
<evidence type="ECO:0000256" key="9">
    <source>
        <dbReference type="ARBA" id="ARBA00023170"/>
    </source>
</evidence>
<keyword evidence="3" id="KW-0433">Leucine-rich repeat</keyword>
<feature type="domain" description="Protein kinase" evidence="13">
    <location>
        <begin position="356"/>
        <end position="629"/>
    </location>
</feature>
<keyword evidence="8 11" id="KW-0472">Membrane</keyword>
<evidence type="ECO:0000313" key="15">
    <source>
        <dbReference type="Proteomes" id="UP001054252"/>
    </source>
</evidence>
<protein>
    <recommendedName>
        <fullName evidence="13">Protein kinase domain-containing protein</fullName>
    </recommendedName>
</protein>
<dbReference type="Pfam" id="PF00069">
    <property type="entry name" value="Pkinase"/>
    <property type="match status" value="1"/>
</dbReference>
<proteinExistence type="predicted"/>
<feature type="region of interest" description="Disordered" evidence="10">
    <location>
        <begin position="309"/>
        <end position="337"/>
    </location>
</feature>
<evidence type="ECO:0000256" key="7">
    <source>
        <dbReference type="ARBA" id="ARBA00022989"/>
    </source>
</evidence>
<evidence type="ECO:0000256" key="3">
    <source>
        <dbReference type="ARBA" id="ARBA00022614"/>
    </source>
</evidence>
<dbReference type="SUPFAM" id="SSF56112">
    <property type="entry name" value="Protein kinase-like (PK-like)"/>
    <property type="match status" value="1"/>
</dbReference>
<dbReference type="PANTHER" id="PTHR48007">
    <property type="entry name" value="LEUCINE-RICH REPEAT RECEPTOR-LIKE PROTEIN KINASE PXC1"/>
    <property type="match status" value="1"/>
</dbReference>
<gene>
    <name evidence="14" type="ORF">SLEP1_g21235</name>
</gene>
<sequence length="629" mass="69227">MAVGFLLRPWTIILSWFLFIPSSPFASSASDSDALLKLKQSFTNANALDSWKPGSDPCSKEGNWKGLVCNNGVAMGLRLEGMHLSGAIDVDALQEIKGLRSISLINNSFSGSIPEFNRLGSLRAMFLSGNKFSGNIASDYFVKMGALRKVWLSENEFTGNIPASLGQLSRLIELHLENNQFSGRIPNFNNQTLVTLNLANNKLEGEIPPSLSRFDANSFVGNPDLCGETLGVKCEKKGDKFGIIELDLRRNYYRKIMVAAIVTLGVMLLIVVIIYALRWRKKEKESLEVFRKDRQISMESIEVKVSVPKKKQEEELSKKRSGSSRKGSHNKGGGGMGELVMVNTEKGVFGLPDLMKAAAEVLGNGGLGSSYKAMMANGVAVAVKRMREMNAVGREEFDADLKRLGKLKHPNILTPLAYHFRRDEKLFVFEYLPKGSLLYLLHGDRGPSHSELDWPARLKIIKGIAKGLDYLYTELASLDVPHGNLKSSNVLFGSDNEPLLSEYGFCPFMNPDAQVLFAYKTPEAVQTGKVTPKSDVYCLGIVILEIITGKFPSQYLNNATGGTDVVQWVESAISEGTQAELFDPEIASSGISSGMEELLQIGAACCQSNPEQRLDMKEAIKRIEGIKME</sequence>
<evidence type="ECO:0000256" key="11">
    <source>
        <dbReference type="SAM" id="Phobius"/>
    </source>
</evidence>
<dbReference type="CDD" id="cd14066">
    <property type="entry name" value="STKc_IRAK"/>
    <property type="match status" value="1"/>
</dbReference>
<dbReference type="Gene3D" id="1.10.510.10">
    <property type="entry name" value="Transferase(Phosphotransferase) domain 1"/>
    <property type="match status" value="1"/>
</dbReference>
<reference evidence="14 15" key="1">
    <citation type="journal article" date="2021" name="Commun. Biol.">
        <title>The genome of Shorea leprosula (Dipterocarpaceae) highlights the ecological relevance of drought in aseasonal tropical rainforests.</title>
        <authorList>
            <person name="Ng K.K.S."/>
            <person name="Kobayashi M.J."/>
            <person name="Fawcett J.A."/>
            <person name="Hatakeyama M."/>
            <person name="Paape T."/>
            <person name="Ng C.H."/>
            <person name="Ang C.C."/>
            <person name="Tnah L.H."/>
            <person name="Lee C.T."/>
            <person name="Nishiyama T."/>
            <person name="Sese J."/>
            <person name="O'Brien M.J."/>
            <person name="Copetti D."/>
            <person name="Mohd Noor M.I."/>
            <person name="Ong R.C."/>
            <person name="Putra M."/>
            <person name="Sireger I.Z."/>
            <person name="Indrioko S."/>
            <person name="Kosugi Y."/>
            <person name="Izuno A."/>
            <person name="Isagi Y."/>
            <person name="Lee S.L."/>
            <person name="Shimizu K.K."/>
        </authorList>
    </citation>
    <scope>NUCLEOTIDE SEQUENCE [LARGE SCALE GENOMIC DNA]</scope>
    <source>
        <strain evidence="14">214</strain>
    </source>
</reference>
<keyword evidence="4 11" id="KW-0812">Transmembrane</keyword>
<dbReference type="InterPro" id="IPR046959">
    <property type="entry name" value="PRK1-6/SRF4-like"/>
</dbReference>
<dbReference type="GO" id="GO:0005524">
    <property type="term" value="F:ATP binding"/>
    <property type="evidence" value="ECO:0007669"/>
    <property type="project" value="InterPro"/>
</dbReference>
<dbReference type="FunFam" id="3.80.10.10:FF:000722">
    <property type="entry name" value="Leucine-rich repeat receptor-like protein kinase"/>
    <property type="match status" value="1"/>
</dbReference>
<dbReference type="InterPro" id="IPR000719">
    <property type="entry name" value="Prot_kinase_dom"/>
</dbReference>
<organism evidence="14 15">
    <name type="scientific">Rubroshorea leprosula</name>
    <dbReference type="NCBI Taxonomy" id="152421"/>
    <lineage>
        <taxon>Eukaryota</taxon>
        <taxon>Viridiplantae</taxon>
        <taxon>Streptophyta</taxon>
        <taxon>Embryophyta</taxon>
        <taxon>Tracheophyta</taxon>
        <taxon>Spermatophyta</taxon>
        <taxon>Magnoliopsida</taxon>
        <taxon>eudicotyledons</taxon>
        <taxon>Gunneridae</taxon>
        <taxon>Pentapetalae</taxon>
        <taxon>rosids</taxon>
        <taxon>malvids</taxon>
        <taxon>Malvales</taxon>
        <taxon>Dipterocarpaceae</taxon>
        <taxon>Rubroshorea</taxon>
    </lineage>
</organism>
<dbReference type="Gene3D" id="3.30.200.20">
    <property type="entry name" value="Phosphorylase Kinase, domain 1"/>
    <property type="match status" value="1"/>
</dbReference>
<dbReference type="InterPro" id="IPR032675">
    <property type="entry name" value="LRR_dom_sf"/>
</dbReference>
<evidence type="ECO:0000256" key="1">
    <source>
        <dbReference type="ARBA" id="ARBA00004167"/>
    </source>
</evidence>
<dbReference type="EMBL" id="BPVZ01000031">
    <property type="protein sequence ID" value="GKV09791.1"/>
    <property type="molecule type" value="Genomic_DNA"/>
</dbReference>
<evidence type="ECO:0000256" key="12">
    <source>
        <dbReference type="SAM" id="SignalP"/>
    </source>
</evidence>
<keyword evidence="2" id="KW-0597">Phosphoprotein</keyword>
<feature type="compositionally biased region" description="Basic residues" evidence="10">
    <location>
        <begin position="319"/>
        <end position="329"/>
    </location>
</feature>
<keyword evidence="15" id="KW-1185">Reference proteome</keyword>
<evidence type="ECO:0000256" key="10">
    <source>
        <dbReference type="SAM" id="MobiDB-lite"/>
    </source>
</evidence>
<evidence type="ECO:0000256" key="6">
    <source>
        <dbReference type="ARBA" id="ARBA00022737"/>
    </source>
</evidence>
<dbReference type="FunFam" id="3.80.10.10:FF:000129">
    <property type="entry name" value="Leucine-rich repeat receptor-like kinase"/>
    <property type="match status" value="1"/>
</dbReference>
<comment type="caution">
    <text evidence="14">The sequence shown here is derived from an EMBL/GenBank/DDBJ whole genome shotgun (WGS) entry which is preliminary data.</text>
</comment>
<feature type="transmembrane region" description="Helical" evidence="11">
    <location>
        <begin position="256"/>
        <end position="277"/>
    </location>
</feature>
<keyword evidence="6" id="KW-0677">Repeat</keyword>
<keyword evidence="7 11" id="KW-1133">Transmembrane helix</keyword>
<dbReference type="Gene3D" id="3.80.10.10">
    <property type="entry name" value="Ribonuclease Inhibitor"/>
    <property type="match status" value="2"/>
</dbReference>
<name>A0AAV5JFU8_9ROSI</name>
<keyword evidence="9" id="KW-0675">Receptor</keyword>
<evidence type="ECO:0000256" key="2">
    <source>
        <dbReference type="ARBA" id="ARBA00022553"/>
    </source>
</evidence>
<evidence type="ECO:0000313" key="14">
    <source>
        <dbReference type="EMBL" id="GKV09791.1"/>
    </source>
</evidence>